<feature type="transmembrane region" description="Helical" evidence="2">
    <location>
        <begin position="28"/>
        <end position="49"/>
    </location>
</feature>
<evidence type="ECO:0000313" key="3">
    <source>
        <dbReference type="EMBL" id="QHS84616.1"/>
    </source>
</evidence>
<proteinExistence type="predicted"/>
<dbReference type="EMBL" id="MN738810">
    <property type="protein sequence ID" value="QHS84616.1"/>
    <property type="molecule type" value="Genomic_DNA"/>
</dbReference>
<reference evidence="3" key="1">
    <citation type="journal article" date="2020" name="Nature">
        <title>Giant virus diversity and host interactions through global metagenomics.</title>
        <authorList>
            <person name="Schulz F."/>
            <person name="Roux S."/>
            <person name="Paez-Espino D."/>
            <person name="Jungbluth S."/>
            <person name="Walsh D.A."/>
            <person name="Denef V.J."/>
            <person name="McMahon K.D."/>
            <person name="Konstantinidis K.T."/>
            <person name="Eloe-Fadrosh E.A."/>
            <person name="Kyrpides N.C."/>
            <person name="Woyke T."/>
        </authorList>
    </citation>
    <scope>NUCLEOTIDE SEQUENCE</scope>
    <source>
        <strain evidence="3">GVMAG-S-ERX556022-25</strain>
    </source>
</reference>
<feature type="region of interest" description="Disordered" evidence="1">
    <location>
        <begin position="60"/>
        <end position="83"/>
    </location>
</feature>
<evidence type="ECO:0000256" key="1">
    <source>
        <dbReference type="SAM" id="MobiDB-lite"/>
    </source>
</evidence>
<evidence type="ECO:0000256" key="2">
    <source>
        <dbReference type="SAM" id="Phobius"/>
    </source>
</evidence>
<keyword evidence="2" id="KW-0812">Transmembrane</keyword>
<keyword evidence="2" id="KW-0472">Membrane</keyword>
<organism evidence="3">
    <name type="scientific">viral metagenome</name>
    <dbReference type="NCBI Taxonomy" id="1070528"/>
    <lineage>
        <taxon>unclassified sequences</taxon>
        <taxon>metagenomes</taxon>
        <taxon>organismal metagenomes</taxon>
    </lineage>
</organism>
<name>A0A6C0AYL2_9ZZZZ</name>
<protein>
    <submittedName>
        <fullName evidence="3">Uncharacterized protein</fullName>
    </submittedName>
</protein>
<dbReference type="AlphaFoldDB" id="A0A6C0AYL2"/>
<accession>A0A6C0AYL2</accession>
<feature type="compositionally biased region" description="Low complexity" evidence="1">
    <location>
        <begin position="60"/>
        <end position="72"/>
    </location>
</feature>
<keyword evidence="2" id="KW-1133">Transmembrane helix</keyword>
<feature type="compositionally biased region" description="Basic and acidic residues" evidence="1">
    <location>
        <begin position="74"/>
        <end position="83"/>
    </location>
</feature>
<sequence>MLNNMNFNITDNLTINEMPSHNSGIVEFMIFVTTIGVSVTIATVFVALFTNVNKDNQSLELDSDSSFSSESNSDSEHEETNEKYEDKYLEEYNNLEDISINDKKTFFIEEKTPRGIVKMDCDINNNSFIYFSDTKDIPYKYLETVARLFVIKNNCKSIYIDYHVEIKKEKQEETQINEENEPRNNVFAKFKNYNKSTNNSKVEFSKFNKKLSSNKVTNILPEKSNHFTYKGKLIDYDEYINKENNLSDEFEHLDYSSFKKISERSEKKTL</sequence>